<dbReference type="Proteomes" id="UP000550354">
    <property type="component" value="Unassembled WGS sequence"/>
</dbReference>
<dbReference type="GO" id="GO:0006352">
    <property type="term" value="P:DNA-templated transcription initiation"/>
    <property type="evidence" value="ECO:0007669"/>
    <property type="project" value="InterPro"/>
</dbReference>
<dbReference type="Gene3D" id="1.10.10.10">
    <property type="entry name" value="Winged helix-like DNA-binding domain superfamily/Winged helix DNA-binding domain"/>
    <property type="match status" value="1"/>
</dbReference>
<evidence type="ECO:0000313" key="3">
    <source>
        <dbReference type="Proteomes" id="UP000550354"/>
    </source>
</evidence>
<feature type="domain" description="RNA polymerase sigma-70 region 4" evidence="1">
    <location>
        <begin position="22"/>
        <end position="76"/>
    </location>
</feature>
<dbReference type="Pfam" id="PF04545">
    <property type="entry name" value="Sigma70_r4"/>
    <property type="match status" value="1"/>
</dbReference>
<dbReference type="InterPro" id="IPR007630">
    <property type="entry name" value="RNA_pol_sigma70_r4"/>
</dbReference>
<reference evidence="2 3" key="1">
    <citation type="submission" date="2020-07" db="EMBL/GenBank/DDBJ databases">
        <title>Draft genome and description of Aeromicrobium phoceense strain Marseille-Q0843 isolated from healthy skin swab.</title>
        <authorList>
            <person name="Boxberger M."/>
            <person name="La Scola B."/>
        </authorList>
    </citation>
    <scope>NUCLEOTIDE SEQUENCE [LARGE SCALE GENOMIC DNA]</scope>
    <source>
        <strain evidence="2 3">Marseille-Q0843</strain>
    </source>
</reference>
<evidence type="ECO:0000259" key="1">
    <source>
        <dbReference type="Pfam" id="PF04545"/>
    </source>
</evidence>
<dbReference type="EMBL" id="JACEOG010000002">
    <property type="protein sequence ID" value="MBA4609805.1"/>
    <property type="molecule type" value="Genomic_DNA"/>
</dbReference>
<dbReference type="SUPFAM" id="SSF88659">
    <property type="entry name" value="Sigma3 and sigma4 domains of RNA polymerase sigma factors"/>
    <property type="match status" value="1"/>
</dbReference>
<name>A0A838XGV6_9ACTN</name>
<keyword evidence="3" id="KW-1185">Reference proteome</keyword>
<comment type="caution">
    <text evidence="2">The sequence shown here is derived from an EMBL/GenBank/DDBJ whole genome shotgun (WGS) entry which is preliminary data.</text>
</comment>
<dbReference type="InterPro" id="IPR036388">
    <property type="entry name" value="WH-like_DNA-bd_sf"/>
</dbReference>
<dbReference type="InterPro" id="IPR013324">
    <property type="entry name" value="RNA_pol_sigma_r3/r4-like"/>
</dbReference>
<dbReference type="AlphaFoldDB" id="A0A838XGV6"/>
<evidence type="ECO:0000313" key="2">
    <source>
        <dbReference type="EMBL" id="MBA4609805.1"/>
    </source>
</evidence>
<gene>
    <name evidence="2" type="ORF">H1W00_15075</name>
</gene>
<proteinExistence type="predicted"/>
<organism evidence="2 3">
    <name type="scientific">Aeromicrobium phoceense</name>
    <dbReference type="NCBI Taxonomy" id="2754045"/>
    <lineage>
        <taxon>Bacteria</taxon>
        <taxon>Bacillati</taxon>
        <taxon>Actinomycetota</taxon>
        <taxon>Actinomycetes</taxon>
        <taxon>Propionibacteriales</taxon>
        <taxon>Nocardioidaceae</taxon>
        <taxon>Aeromicrobium</taxon>
    </lineage>
</organism>
<sequence>MTPDREAPAVEHRTRSVGGSDLLDELPEHLAAVAGLRYGLLCEDGVGLTIDEVAAHLGLTRWQVRDREGRALSHLRGRLARVGRRAPLGEPIPRSSIGRAFDC</sequence>
<accession>A0A838XGV6</accession>
<protein>
    <recommendedName>
        <fullName evidence="1">RNA polymerase sigma-70 region 4 domain-containing protein</fullName>
    </recommendedName>
</protein>
<dbReference type="GO" id="GO:0003700">
    <property type="term" value="F:DNA-binding transcription factor activity"/>
    <property type="evidence" value="ECO:0007669"/>
    <property type="project" value="InterPro"/>
</dbReference>